<evidence type="ECO:0000256" key="1">
    <source>
        <dbReference type="ARBA" id="ARBA00013194"/>
    </source>
</evidence>
<dbReference type="PANTHER" id="PTHR43246">
    <property type="entry name" value="PEPTIDYL-PROLYL CIS-TRANS ISOMERASE CYP38, CHLOROPLASTIC"/>
    <property type="match status" value="1"/>
</dbReference>
<keyword evidence="2" id="KW-0793">Thylakoid</keyword>
<reference evidence="7 8" key="2">
    <citation type="journal article" date="2017" name="Nature">
        <title>The Apostasia genome and the evolution of orchids.</title>
        <authorList>
            <person name="Zhang G.Q."/>
            <person name="Liu K.W."/>
            <person name="Li Z."/>
            <person name="Lohaus R."/>
            <person name="Hsiao Y.Y."/>
            <person name="Niu S.C."/>
            <person name="Wang J.Y."/>
            <person name="Lin Y.C."/>
            <person name="Xu Q."/>
            <person name="Chen L.J."/>
            <person name="Yoshida K."/>
            <person name="Fujiwara S."/>
            <person name="Wang Z.W."/>
            <person name="Zhang Y.Q."/>
            <person name="Mitsuda N."/>
            <person name="Wang M."/>
            <person name="Liu G.H."/>
            <person name="Pecoraro L."/>
            <person name="Huang H.X."/>
            <person name="Xiao X.J."/>
            <person name="Lin M."/>
            <person name="Wu X.Y."/>
            <person name="Wu W.L."/>
            <person name="Chen Y.Y."/>
            <person name="Chang S.B."/>
            <person name="Sakamoto S."/>
            <person name="Ohme-Takagi M."/>
            <person name="Yagi M."/>
            <person name="Zeng S.J."/>
            <person name="Shen C.Y."/>
            <person name="Yeh C.M."/>
            <person name="Luo Y.B."/>
            <person name="Tsai W.C."/>
            <person name="Van de Peer Y."/>
            <person name="Liu Z.J."/>
        </authorList>
    </citation>
    <scope>NUCLEOTIDE SEQUENCE [LARGE SCALE GENOMIC DNA]</scope>
    <source>
        <tissue evidence="7">The whole plant</tissue>
    </source>
</reference>
<evidence type="ECO:0000259" key="6">
    <source>
        <dbReference type="Pfam" id="PF21329"/>
    </source>
</evidence>
<evidence type="ECO:0000256" key="2">
    <source>
        <dbReference type="ARBA" id="ARBA00023078"/>
    </source>
</evidence>
<dbReference type="Gene3D" id="1.20.120.290">
    <property type="entry name" value="Oxygen-evolving enhancer protein 3 (PsbQ), four-helix up-down bundle"/>
    <property type="match status" value="1"/>
</dbReference>
<dbReference type="InterPro" id="IPR023222">
    <property type="entry name" value="PsbQ-like_dom_sf"/>
</dbReference>
<dbReference type="Proteomes" id="UP000233837">
    <property type="component" value="Unassembled WGS sequence"/>
</dbReference>
<reference evidence="7 8" key="1">
    <citation type="journal article" date="2016" name="Sci. Rep.">
        <title>The Dendrobium catenatum Lindl. genome sequence provides insights into polysaccharide synthase, floral development and adaptive evolution.</title>
        <authorList>
            <person name="Zhang G.Q."/>
            <person name="Xu Q."/>
            <person name="Bian C."/>
            <person name="Tsai W.C."/>
            <person name="Yeh C.M."/>
            <person name="Liu K.W."/>
            <person name="Yoshida K."/>
            <person name="Zhang L.S."/>
            <person name="Chang S.B."/>
            <person name="Chen F."/>
            <person name="Shi Y."/>
            <person name="Su Y.Y."/>
            <person name="Zhang Y.Q."/>
            <person name="Chen L.J."/>
            <person name="Yin Y."/>
            <person name="Lin M."/>
            <person name="Huang H."/>
            <person name="Deng H."/>
            <person name="Wang Z.W."/>
            <person name="Zhu S.L."/>
            <person name="Zhao X."/>
            <person name="Deng C."/>
            <person name="Niu S.C."/>
            <person name="Huang J."/>
            <person name="Wang M."/>
            <person name="Liu G.H."/>
            <person name="Yang H.J."/>
            <person name="Xiao X.J."/>
            <person name="Hsiao Y.Y."/>
            <person name="Wu W.L."/>
            <person name="Chen Y.Y."/>
            <person name="Mitsuda N."/>
            <person name="Ohme-Takagi M."/>
            <person name="Luo Y.B."/>
            <person name="Van de Peer Y."/>
            <person name="Liu Z.J."/>
        </authorList>
    </citation>
    <scope>NUCLEOTIDE SEQUENCE [LARGE SCALE GENOMIC DNA]</scope>
    <source>
        <tissue evidence="7">The whole plant</tissue>
    </source>
</reference>
<proteinExistence type="predicted"/>
<feature type="compositionally biased region" description="Basic residues" evidence="5">
    <location>
        <begin position="10"/>
        <end position="19"/>
    </location>
</feature>
<accession>A0A2I0X4Y6</accession>
<evidence type="ECO:0000256" key="3">
    <source>
        <dbReference type="ARBA" id="ARBA00023110"/>
    </source>
</evidence>
<protein>
    <recommendedName>
        <fullName evidence="1">peptidylprolyl isomerase</fullName>
        <ecNumber evidence="1">5.2.1.8</ecNumber>
    </recommendedName>
</protein>
<dbReference type="AlphaFoldDB" id="A0A2I0X4Y6"/>
<gene>
    <name evidence="7" type="primary">TLP40</name>
    <name evidence="7" type="ORF">MA16_Dca021357</name>
</gene>
<feature type="compositionally biased region" description="Basic and acidic residues" evidence="5">
    <location>
        <begin position="20"/>
        <end position="33"/>
    </location>
</feature>
<evidence type="ECO:0000313" key="8">
    <source>
        <dbReference type="Proteomes" id="UP000233837"/>
    </source>
</evidence>
<evidence type="ECO:0000256" key="5">
    <source>
        <dbReference type="SAM" id="MobiDB-lite"/>
    </source>
</evidence>
<evidence type="ECO:0000256" key="4">
    <source>
        <dbReference type="ARBA" id="ARBA00023235"/>
    </source>
</evidence>
<organism evidence="7 8">
    <name type="scientific">Dendrobium catenatum</name>
    <dbReference type="NCBI Taxonomy" id="906689"/>
    <lineage>
        <taxon>Eukaryota</taxon>
        <taxon>Viridiplantae</taxon>
        <taxon>Streptophyta</taxon>
        <taxon>Embryophyta</taxon>
        <taxon>Tracheophyta</taxon>
        <taxon>Spermatophyta</taxon>
        <taxon>Magnoliopsida</taxon>
        <taxon>Liliopsida</taxon>
        <taxon>Asparagales</taxon>
        <taxon>Orchidaceae</taxon>
        <taxon>Epidendroideae</taxon>
        <taxon>Malaxideae</taxon>
        <taxon>Dendrobiinae</taxon>
        <taxon>Dendrobium</taxon>
    </lineage>
</organism>
<dbReference type="Pfam" id="PF21329">
    <property type="entry name" value="CYP38_PsbQ-like"/>
    <property type="match status" value="1"/>
</dbReference>
<sequence length="143" mass="15620">MVEKLGGRRGTARRSKKRGVKTEMEMETENCREADAMVELRPQEKPNNAAKAPVLNSASSDRPYVYPFAGVPQFGFPAYAIPSGSVLPDLSVLISGPPIKDPDALLRNDLPIDNKAIREVQKPLEDIIHSLIIVGVKALDSVE</sequence>
<dbReference type="STRING" id="906689.A0A2I0X4Y6"/>
<keyword evidence="8" id="KW-1185">Reference proteome</keyword>
<dbReference type="EC" id="5.2.1.8" evidence="1"/>
<name>A0A2I0X4Y6_9ASPA</name>
<dbReference type="InterPro" id="IPR044665">
    <property type="entry name" value="E_coli_cyclophilin_A-like"/>
</dbReference>
<keyword evidence="3" id="KW-0697">Rotamase</keyword>
<evidence type="ECO:0000313" key="7">
    <source>
        <dbReference type="EMBL" id="PKU82962.1"/>
    </source>
</evidence>
<feature type="region of interest" description="Disordered" evidence="5">
    <location>
        <begin position="1"/>
        <end position="33"/>
    </location>
</feature>
<keyword evidence="4 7" id="KW-0413">Isomerase</keyword>
<dbReference type="InterPro" id="IPR048563">
    <property type="entry name" value="CYP38_PsbQ-like"/>
</dbReference>
<dbReference type="EMBL" id="KZ502149">
    <property type="protein sequence ID" value="PKU82962.1"/>
    <property type="molecule type" value="Genomic_DNA"/>
</dbReference>
<dbReference type="GO" id="GO:0003755">
    <property type="term" value="F:peptidyl-prolyl cis-trans isomerase activity"/>
    <property type="evidence" value="ECO:0007669"/>
    <property type="project" value="UniProtKB-KW"/>
</dbReference>
<feature type="domain" description="Peptidyl-prolyl cis-trans isomerase CYP38-like PsbQ-like" evidence="6">
    <location>
        <begin position="101"/>
        <end position="143"/>
    </location>
</feature>